<dbReference type="SUPFAM" id="SSF46689">
    <property type="entry name" value="Homeodomain-like"/>
    <property type="match status" value="1"/>
</dbReference>
<evidence type="ECO:0000256" key="1">
    <source>
        <dbReference type="SAM" id="MobiDB-lite"/>
    </source>
</evidence>
<dbReference type="OrthoDB" id="10258692at2759"/>
<organism evidence="2 3">
    <name type="scientific">Dispira parvispora</name>
    <dbReference type="NCBI Taxonomy" id="1520584"/>
    <lineage>
        <taxon>Eukaryota</taxon>
        <taxon>Fungi</taxon>
        <taxon>Fungi incertae sedis</taxon>
        <taxon>Zoopagomycota</taxon>
        <taxon>Kickxellomycotina</taxon>
        <taxon>Dimargaritomycetes</taxon>
        <taxon>Dimargaritales</taxon>
        <taxon>Dimargaritaceae</taxon>
        <taxon>Dispira</taxon>
    </lineage>
</organism>
<dbReference type="EMBL" id="JANBPY010000009">
    <property type="protein sequence ID" value="KAJ1970012.1"/>
    <property type="molecule type" value="Genomic_DNA"/>
</dbReference>
<accession>A0A9W8AUV5</accession>
<proteinExistence type="predicted"/>
<evidence type="ECO:0000313" key="2">
    <source>
        <dbReference type="EMBL" id="KAJ1970012.1"/>
    </source>
</evidence>
<gene>
    <name evidence="2" type="ORF">IWQ62_000250</name>
</gene>
<feature type="compositionally biased region" description="Basic and acidic residues" evidence="1">
    <location>
        <begin position="77"/>
        <end position="88"/>
    </location>
</feature>
<feature type="region of interest" description="Disordered" evidence="1">
    <location>
        <begin position="1"/>
        <end position="34"/>
    </location>
</feature>
<feature type="compositionally biased region" description="Basic residues" evidence="1">
    <location>
        <begin position="198"/>
        <end position="210"/>
    </location>
</feature>
<name>A0A9W8AUV5_9FUNG</name>
<dbReference type="AlphaFoldDB" id="A0A9W8AUV5"/>
<feature type="region of interest" description="Disordered" evidence="1">
    <location>
        <begin position="181"/>
        <end position="214"/>
    </location>
</feature>
<protein>
    <submittedName>
        <fullName evidence="2">Uncharacterized protein</fullName>
    </submittedName>
</protein>
<dbReference type="InterPro" id="IPR009057">
    <property type="entry name" value="Homeodomain-like_sf"/>
</dbReference>
<sequence>MLTTTPVELEKPRRTRARKVISSESSGAELTEYEKQRQEKIALNKQLLASLEIPTVVLEPKVPEVKPQPAPRKRVKREPTKSKADILPRRSSKRLRGANPDPAFDTVDQDNDAKTTGSSADLGKILCDDGHLLSAEAYFPKESIAKAIHVDGHYHGWINPDLIPKHGFEANARNSWEKHGGGQFSFANPLGEPDKKGTQHKRKPARRRHTSAQGWSEAKSVASKLFLKNPNAYFYRHNEPGVDQWTGDWGEEERDLFLQWGLFASYIPHRVGYQCSNYYRQVILPECLIIDPNYKFNGAGQAIYVGPHMRARV</sequence>
<feature type="region of interest" description="Disordered" evidence="1">
    <location>
        <begin position="58"/>
        <end position="121"/>
    </location>
</feature>
<dbReference type="Proteomes" id="UP001150925">
    <property type="component" value="Unassembled WGS sequence"/>
</dbReference>
<reference evidence="2" key="1">
    <citation type="submission" date="2022-07" db="EMBL/GenBank/DDBJ databases">
        <title>Phylogenomic reconstructions and comparative analyses of Kickxellomycotina fungi.</title>
        <authorList>
            <person name="Reynolds N.K."/>
            <person name="Stajich J.E."/>
            <person name="Barry K."/>
            <person name="Grigoriev I.V."/>
            <person name="Crous P."/>
            <person name="Smith M.E."/>
        </authorList>
    </citation>
    <scope>NUCLEOTIDE SEQUENCE</scope>
    <source>
        <strain evidence="2">RSA 1196</strain>
    </source>
</reference>
<evidence type="ECO:0000313" key="3">
    <source>
        <dbReference type="Proteomes" id="UP001150925"/>
    </source>
</evidence>
<comment type="caution">
    <text evidence="2">The sequence shown here is derived from an EMBL/GenBank/DDBJ whole genome shotgun (WGS) entry which is preliminary data.</text>
</comment>
<keyword evidence="3" id="KW-1185">Reference proteome</keyword>